<dbReference type="Proteomes" id="UP001286456">
    <property type="component" value="Unassembled WGS sequence"/>
</dbReference>
<dbReference type="InterPro" id="IPR011990">
    <property type="entry name" value="TPR-like_helical_dom_sf"/>
</dbReference>
<evidence type="ECO:0000256" key="1">
    <source>
        <dbReference type="ARBA" id="ARBA00022737"/>
    </source>
</evidence>
<dbReference type="Gene3D" id="1.25.40.10">
    <property type="entry name" value="Tetratricopeptide repeat domain"/>
    <property type="match status" value="2"/>
</dbReference>
<proteinExistence type="predicted"/>
<organism evidence="2 3">
    <name type="scientific">Cercophora scortea</name>
    <dbReference type="NCBI Taxonomy" id="314031"/>
    <lineage>
        <taxon>Eukaryota</taxon>
        <taxon>Fungi</taxon>
        <taxon>Dikarya</taxon>
        <taxon>Ascomycota</taxon>
        <taxon>Pezizomycotina</taxon>
        <taxon>Sordariomycetes</taxon>
        <taxon>Sordariomycetidae</taxon>
        <taxon>Sordariales</taxon>
        <taxon>Lasiosphaeriaceae</taxon>
        <taxon>Cercophora</taxon>
    </lineage>
</organism>
<evidence type="ECO:0000313" key="2">
    <source>
        <dbReference type="EMBL" id="KAK3327837.1"/>
    </source>
</evidence>
<dbReference type="AlphaFoldDB" id="A0AAE0IN49"/>
<dbReference type="PANTHER" id="PTHR47942:SF63">
    <property type="entry name" value="PENTATRICOPEPTIDE REPEAT-CONTAINING PROTEIN"/>
    <property type="match status" value="1"/>
</dbReference>
<dbReference type="EMBL" id="JAUEPO010000003">
    <property type="protein sequence ID" value="KAK3327837.1"/>
    <property type="molecule type" value="Genomic_DNA"/>
</dbReference>
<sequence>MRSHLTRNVYRRLLAGHGLVRPCSGPAPALAIRHARQPMQLLVRRPSRRSFIGIFQKPPRELKEPELEPGYNALLLFRSMESDDARPPSRESLLLGLRQLLRHKKRFHKVMNTTQAFLTLRLLRYLLANPSEDVGDDLDLDDMRLALDIVIKPPKGDDEHHLELSRLLFEEIGRRVTSSSELDMGLGPAQASETYNDFRSYITGLTQYGASTEAAEAVAEHWRELQDTNGIYPEAKALWILVLRGLAKEGREAELLRVYQAYAKAAGPGLDYTPPVHEIMTTFFASRDRVSETKQWFRKRIHAKELPTPETYLEIVRFAMRNDEKEWIQPFFETLVNSNPPKPYWDAVFQWAVLAMDQGVEDIKQIITTMLQHNEGNHDIKPDARTIDVLIMAAIEKKNPYLAERFLALGLELGIPPKSTTYILQMDYRLDAKDFSGAQAIYQRLQNGEVEVWNDEDLPVINKYIRALCSVAQPDIERILDITSELEQRHAILEPETVVSLCMVFLRSDKQFDVIDTLALHTVSYSLEEREKVRKGFVQYILDRKTSTARVWDAYTLLRQFFPETDPEDRILLMTSFFDRKRPDMACQIFGHMRAHANPAQRPTADLYVRCLEGVARCPDADSLQMIHNMLKMDVTIQLNTRLCNALMLAYAACDDAPAAMEFWSQIQNSAEGPSYNSLAIVFWVCELVPFGDRTAREVWQQMQRMDLDVPPFVFSAYCGAIAGQGKVEEVKRLIAGSEAALGYPPGVYTIGITYNALPGVERQAEFEEWAKDEYPEIWVRLERKGRKETVSGRRFRLERTMQA</sequence>
<evidence type="ECO:0008006" key="4">
    <source>
        <dbReference type="Google" id="ProtNLM"/>
    </source>
</evidence>
<evidence type="ECO:0000313" key="3">
    <source>
        <dbReference type="Proteomes" id="UP001286456"/>
    </source>
</evidence>
<reference evidence="2" key="2">
    <citation type="submission" date="2023-06" db="EMBL/GenBank/DDBJ databases">
        <authorList>
            <consortium name="Lawrence Berkeley National Laboratory"/>
            <person name="Haridas S."/>
            <person name="Hensen N."/>
            <person name="Bonometti L."/>
            <person name="Westerberg I."/>
            <person name="Brannstrom I.O."/>
            <person name="Guillou S."/>
            <person name="Cros-Aarteil S."/>
            <person name="Calhoun S."/>
            <person name="Kuo A."/>
            <person name="Mondo S."/>
            <person name="Pangilinan J."/>
            <person name="Riley R."/>
            <person name="Labutti K."/>
            <person name="Andreopoulos B."/>
            <person name="Lipzen A."/>
            <person name="Chen C."/>
            <person name="Yanf M."/>
            <person name="Daum C."/>
            <person name="Ng V."/>
            <person name="Clum A."/>
            <person name="Steindorff A."/>
            <person name="Ohm R."/>
            <person name="Martin F."/>
            <person name="Silar P."/>
            <person name="Natvig D."/>
            <person name="Lalanne C."/>
            <person name="Gautier V."/>
            <person name="Ament-Velasquez S.L."/>
            <person name="Kruys A."/>
            <person name="Hutchinson M.I."/>
            <person name="Powell A.J."/>
            <person name="Barry K."/>
            <person name="Miller A.N."/>
            <person name="Grigoriev I.V."/>
            <person name="Debuchy R."/>
            <person name="Gladieux P."/>
            <person name="Thoren M.H."/>
            <person name="Johannesson H."/>
        </authorList>
    </citation>
    <scope>NUCLEOTIDE SEQUENCE</scope>
    <source>
        <strain evidence="2">SMH4131-1</strain>
    </source>
</reference>
<dbReference type="PANTHER" id="PTHR47942">
    <property type="entry name" value="TETRATRICOPEPTIDE REPEAT (TPR)-LIKE SUPERFAMILY PROTEIN-RELATED"/>
    <property type="match status" value="1"/>
</dbReference>
<keyword evidence="3" id="KW-1185">Reference proteome</keyword>
<dbReference type="InterPro" id="IPR051222">
    <property type="entry name" value="PPR/CCM1_RNA-binding"/>
</dbReference>
<reference evidence="2" key="1">
    <citation type="journal article" date="2023" name="Mol. Phylogenet. Evol.">
        <title>Genome-scale phylogeny and comparative genomics of the fungal order Sordariales.</title>
        <authorList>
            <person name="Hensen N."/>
            <person name="Bonometti L."/>
            <person name="Westerberg I."/>
            <person name="Brannstrom I.O."/>
            <person name="Guillou S."/>
            <person name="Cros-Aarteil S."/>
            <person name="Calhoun S."/>
            <person name="Haridas S."/>
            <person name="Kuo A."/>
            <person name="Mondo S."/>
            <person name="Pangilinan J."/>
            <person name="Riley R."/>
            <person name="LaButti K."/>
            <person name="Andreopoulos B."/>
            <person name="Lipzen A."/>
            <person name="Chen C."/>
            <person name="Yan M."/>
            <person name="Daum C."/>
            <person name="Ng V."/>
            <person name="Clum A."/>
            <person name="Steindorff A."/>
            <person name="Ohm R.A."/>
            <person name="Martin F."/>
            <person name="Silar P."/>
            <person name="Natvig D.O."/>
            <person name="Lalanne C."/>
            <person name="Gautier V."/>
            <person name="Ament-Velasquez S.L."/>
            <person name="Kruys A."/>
            <person name="Hutchinson M.I."/>
            <person name="Powell A.J."/>
            <person name="Barry K."/>
            <person name="Miller A.N."/>
            <person name="Grigoriev I.V."/>
            <person name="Debuchy R."/>
            <person name="Gladieux P."/>
            <person name="Hiltunen Thoren M."/>
            <person name="Johannesson H."/>
        </authorList>
    </citation>
    <scope>NUCLEOTIDE SEQUENCE</scope>
    <source>
        <strain evidence="2">SMH4131-1</strain>
    </source>
</reference>
<comment type="caution">
    <text evidence="2">The sequence shown here is derived from an EMBL/GenBank/DDBJ whole genome shotgun (WGS) entry which is preliminary data.</text>
</comment>
<name>A0AAE0IN49_9PEZI</name>
<protein>
    <recommendedName>
        <fullName evidence="4">Complex I intermediate-associated protein 84</fullName>
    </recommendedName>
</protein>
<gene>
    <name evidence="2" type="ORF">B0T19DRAFT_175339</name>
</gene>
<keyword evidence="1" id="KW-0677">Repeat</keyword>
<accession>A0AAE0IN49</accession>